<dbReference type="Proteomes" id="UP000271291">
    <property type="component" value="Chromosome"/>
</dbReference>
<dbReference type="NCBIfam" id="TIGR01509">
    <property type="entry name" value="HAD-SF-IA-v3"/>
    <property type="match status" value="1"/>
</dbReference>
<dbReference type="Pfam" id="PF00702">
    <property type="entry name" value="Hydrolase"/>
    <property type="match status" value="1"/>
</dbReference>
<dbReference type="SUPFAM" id="SSF56784">
    <property type="entry name" value="HAD-like"/>
    <property type="match status" value="1"/>
</dbReference>
<dbReference type="RefSeq" id="WP_127181332.1">
    <property type="nucleotide sequence ID" value="NZ_CP029078.1"/>
</dbReference>
<dbReference type="InterPro" id="IPR023214">
    <property type="entry name" value="HAD_sf"/>
</dbReference>
<organism evidence="1 2">
    <name type="scientific">Streptomyces griseoviridis</name>
    <dbReference type="NCBI Taxonomy" id="45398"/>
    <lineage>
        <taxon>Bacteria</taxon>
        <taxon>Bacillati</taxon>
        <taxon>Actinomycetota</taxon>
        <taxon>Actinomycetes</taxon>
        <taxon>Kitasatosporales</taxon>
        <taxon>Streptomycetaceae</taxon>
        <taxon>Streptomyces</taxon>
    </lineage>
</organism>
<dbReference type="KEGG" id="sgd:ELQ87_33205"/>
<gene>
    <name evidence="1" type="ORF">ELQ87_33205</name>
</gene>
<dbReference type="InterPro" id="IPR036412">
    <property type="entry name" value="HAD-like_sf"/>
</dbReference>
<dbReference type="AlphaFoldDB" id="A0A3Q9KSL7"/>
<proteinExistence type="predicted"/>
<dbReference type="PANTHER" id="PTHR43611">
    <property type="entry name" value="ALPHA-D-GLUCOSE 1-PHOSPHATE PHOSPHATASE"/>
    <property type="match status" value="1"/>
</dbReference>
<dbReference type="Gene3D" id="3.40.50.1000">
    <property type="entry name" value="HAD superfamily/HAD-like"/>
    <property type="match status" value="1"/>
</dbReference>
<accession>A0A3Q9KSL7</accession>
<reference evidence="1 2" key="1">
    <citation type="submission" date="2018-12" db="EMBL/GenBank/DDBJ databases">
        <title>Streptomyces griseoviridis F1-27 complete genome.</title>
        <authorList>
            <person name="Mariita R.M."/>
            <person name="Sello J.K."/>
        </authorList>
    </citation>
    <scope>NUCLEOTIDE SEQUENCE [LARGE SCALE GENOMIC DNA]</scope>
    <source>
        <strain evidence="1 2">F1-27</strain>
    </source>
</reference>
<dbReference type="SFLD" id="SFLDG01129">
    <property type="entry name" value="C1.5:_HAD__Beta-PGM__Phosphata"/>
    <property type="match status" value="1"/>
</dbReference>
<protein>
    <submittedName>
        <fullName evidence="1">HAD family phosphatase</fullName>
    </submittedName>
</protein>
<evidence type="ECO:0000313" key="1">
    <source>
        <dbReference type="EMBL" id="AZS88562.1"/>
    </source>
</evidence>
<dbReference type="SFLD" id="SFLDS00003">
    <property type="entry name" value="Haloacid_Dehalogenase"/>
    <property type="match status" value="1"/>
</dbReference>
<name>A0A3Q9KSL7_STRGD</name>
<sequence length="207" mass="22105">MEPSRSAATSMVVWDLGGVLAPSGRALPALAAALDLPEDDLAGPYWNHRDPYDLGEPSEAYWARVGRDLGRPLDRGWAERLDRVDTGAWTVLADDAGELLGRLAGRGTPQGVLSNAPASLATAVRGASWSGVFETLVFSADLGVMKPDPRVYRAADDRFGRRPADIVFFDDRPENVEAARAHGWRAHVWTGGESAAGVLADEGLLTG</sequence>
<dbReference type="PANTHER" id="PTHR43611:SF3">
    <property type="entry name" value="FLAVIN MONONUCLEOTIDE HYDROLASE 1, CHLOROPLATIC"/>
    <property type="match status" value="1"/>
</dbReference>
<dbReference type="InterPro" id="IPR006439">
    <property type="entry name" value="HAD-SF_hydro_IA"/>
</dbReference>
<dbReference type="EMBL" id="CP034687">
    <property type="protein sequence ID" value="AZS88562.1"/>
    <property type="molecule type" value="Genomic_DNA"/>
</dbReference>
<evidence type="ECO:0000313" key="2">
    <source>
        <dbReference type="Proteomes" id="UP000271291"/>
    </source>
</evidence>
<dbReference type="OrthoDB" id="9797415at2"/>
<dbReference type="PRINTS" id="PR00413">
    <property type="entry name" value="HADHALOGNASE"/>
</dbReference>
<dbReference type="CDD" id="cd02603">
    <property type="entry name" value="HAD_sEH-N_like"/>
    <property type="match status" value="1"/>
</dbReference>